<dbReference type="AlphaFoldDB" id="A0A2V4A3F4"/>
<name>A0A2V4A3F4_9BACT</name>
<comment type="caution">
    <text evidence="1">The sequence shown here is derived from an EMBL/GenBank/DDBJ whole genome shotgun (WGS) entry which is preliminary data.</text>
</comment>
<dbReference type="EMBL" id="QFLI01000001">
    <property type="protein sequence ID" value="PXY03038.1"/>
    <property type="molecule type" value="Genomic_DNA"/>
</dbReference>
<evidence type="ECO:0000313" key="2">
    <source>
        <dbReference type="Proteomes" id="UP000248079"/>
    </source>
</evidence>
<dbReference type="Proteomes" id="UP000248079">
    <property type="component" value="Unassembled WGS sequence"/>
</dbReference>
<proteinExistence type="predicted"/>
<organism evidence="1 2">
    <name type="scientific">Marinifilum breve</name>
    <dbReference type="NCBI Taxonomy" id="2184082"/>
    <lineage>
        <taxon>Bacteria</taxon>
        <taxon>Pseudomonadati</taxon>
        <taxon>Bacteroidota</taxon>
        <taxon>Bacteroidia</taxon>
        <taxon>Marinilabiliales</taxon>
        <taxon>Marinifilaceae</taxon>
    </lineage>
</organism>
<protein>
    <submittedName>
        <fullName evidence="1">Uncharacterized protein</fullName>
    </submittedName>
</protein>
<keyword evidence="2" id="KW-1185">Reference proteome</keyword>
<gene>
    <name evidence="1" type="ORF">DF185_02815</name>
</gene>
<sequence>MLIFLNLNILATPNINKSVLSTVKFRYLNITKTWYFKKMKANFLFKKTQNLHLWHNFSIPEKIPPNKFDFRFEF</sequence>
<accession>A0A2V4A3F4</accession>
<reference evidence="1 2" key="1">
    <citation type="submission" date="2018-05" db="EMBL/GenBank/DDBJ databases">
        <title>Marinifilum breve JC075T sp. nov., a marine bacterium isolated from Yongle Blue Hole in the South China Sea.</title>
        <authorList>
            <person name="Fu T."/>
        </authorList>
    </citation>
    <scope>NUCLEOTIDE SEQUENCE [LARGE SCALE GENOMIC DNA]</scope>
    <source>
        <strain evidence="1 2">JC075</strain>
    </source>
</reference>
<evidence type="ECO:0000313" key="1">
    <source>
        <dbReference type="EMBL" id="PXY03038.1"/>
    </source>
</evidence>